<keyword evidence="3" id="KW-1185">Reference proteome</keyword>
<dbReference type="PANTHER" id="PTHR46033:SF1">
    <property type="entry name" value="PROTEIN MAIN-LIKE 2"/>
    <property type="match status" value="1"/>
</dbReference>
<dbReference type="Gramene" id="ERM97686">
    <property type="protein sequence ID" value="ERM97686"/>
    <property type="gene ID" value="AMTR_s00130p00118500"/>
</dbReference>
<dbReference type="GO" id="GO:0010073">
    <property type="term" value="P:meristem maintenance"/>
    <property type="evidence" value="ECO:0007669"/>
    <property type="project" value="InterPro"/>
</dbReference>
<evidence type="ECO:0000313" key="3">
    <source>
        <dbReference type="Proteomes" id="UP000017836"/>
    </source>
</evidence>
<organism evidence="2 3">
    <name type="scientific">Amborella trichopoda</name>
    <dbReference type="NCBI Taxonomy" id="13333"/>
    <lineage>
        <taxon>Eukaryota</taxon>
        <taxon>Viridiplantae</taxon>
        <taxon>Streptophyta</taxon>
        <taxon>Embryophyta</taxon>
        <taxon>Tracheophyta</taxon>
        <taxon>Spermatophyta</taxon>
        <taxon>Magnoliopsida</taxon>
        <taxon>Amborellales</taxon>
        <taxon>Amborellaceae</taxon>
        <taxon>Amborella</taxon>
    </lineage>
</organism>
<sequence>MTHHDRGTLSTIFKRWHVETNTEHFNVNVEEMTPTLEDVWKILRLRVTGVVVNLRRMEKYDDCISRMLGQVPPGGNHFIVQLTWLRNTFKQLPQNYNCITLLQHTRAYLLYLVSRTIFANSVDGIFTAFENTEVAGQYAWGAIALAFLF</sequence>
<feature type="domain" description="Aminotransferase-like plant mobile" evidence="1">
    <location>
        <begin position="4"/>
        <end position="149"/>
    </location>
</feature>
<accession>W1NNW4</accession>
<dbReference type="Proteomes" id="UP000017836">
    <property type="component" value="Unassembled WGS sequence"/>
</dbReference>
<proteinExistence type="predicted"/>
<gene>
    <name evidence="2" type="ORF">AMTR_s00130p00118500</name>
</gene>
<dbReference type="PANTHER" id="PTHR46033">
    <property type="entry name" value="PROTEIN MAIN-LIKE 2"/>
    <property type="match status" value="1"/>
</dbReference>
<dbReference type="EMBL" id="KI395898">
    <property type="protein sequence ID" value="ERM97686.1"/>
    <property type="molecule type" value="Genomic_DNA"/>
</dbReference>
<dbReference type="AlphaFoldDB" id="W1NNW4"/>
<dbReference type="InterPro" id="IPR019557">
    <property type="entry name" value="AminoTfrase-like_pln_mobile"/>
</dbReference>
<protein>
    <recommendedName>
        <fullName evidence="1">Aminotransferase-like plant mobile domain-containing protein</fullName>
    </recommendedName>
</protein>
<name>W1NNW4_AMBTC</name>
<evidence type="ECO:0000259" key="1">
    <source>
        <dbReference type="Pfam" id="PF10536"/>
    </source>
</evidence>
<dbReference type="HOGENOM" id="CLU_146958_0_0_1"/>
<dbReference type="InterPro" id="IPR044824">
    <property type="entry name" value="MAIN-like"/>
</dbReference>
<evidence type="ECO:0000313" key="2">
    <source>
        <dbReference type="EMBL" id="ERM97686.1"/>
    </source>
</evidence>
<dbReference type="Pfam" id="PF10536">
    <property type="entry name" value="PMD"/>
    <property type="match status" value="1"/>
</dbReference>
<reference evidence="3" key="1">
    <citation type="journal article" date="2013" name="Science">
        <title>The Amborella genome and the evolution of flowering plants.</title>
        <authorList>
            <consortium name="Amborella Genome Project"/>
        </authorList>
    </citation>
    <scope>NUCLEOTIDE SEQUENCE [LARGE SCALE GENOMIC DNA]</scope>
</reference>